<dbReference type="SMART" id="SM00345">
    <property type="entry name" value="HTH_GNTR"/>
    <property type="match status" value="1"/>
</dbReference>
<dbReference type="PANTHER" id="PTHR43537:SF5">
    <property type="entry name" value="UXU OPERON TRANSCRIPTIONAL REGULATOR"/>
    <property type="match status" value="1"/>
</dbReference>
<dbReference type="RefSeq" id="WP_108792084.1">
    <property type="nucleotide sequence ID" value="NZ_ONZG01000015.1"/>
</dbReference>
<evidence type="ECO:0000256" key="3">
    <source>
        <dbReference type="ARBA" id="ARBA00023163"/>
    </source>
</evidence>
<dbReference type="InterPro" id="IPR000524">
    <property type="entry name" value="Tscrpt_reg_HTH_GntR"/>
</dbReference>
<evidence type="ECO:0000259" key="4">
    <source>
        <dbReference type="PROSITE" id="PS50949"/>
    </source>
</evidence>
<evidence type="ECO:0000313" key="6">
    <source>
        <dbReference type="Proteomes" id="UP000244898"/>
    </source>
</evidence>
<dbReference type="Pfam" id="PF07729">
    <property type="entry name" value="FCD"/>
    <property type="match status" value="1"/>
</dbReference>
<protein>
    <submittedName>
        <fullName evidence="5">Putative D-xylose utilization operon transcriptional repressor</fullName>
    </submittedName>
</protein>
<keyword evidence="6" id="KW-1185">Reference proteome</keyword>
<dbReference type="Proteomes" id="UP000244898">
    <property type="component" value="Unassembled WGS sequence"/>
</dbReference>
<dbReference type="SUPFAM" id="SSF46785">
    <property type="entry name" value="Winged helix' DNA-binding domain"/>
    <property type="match status" value="1"/>
</dbReference>
<dbReference type="InterPro" id="IPR008920">
    <property type="entry name" value="TF_FadR/GntR_C"/>
</dbReference>
<keyword evidence="1" id="KW-0805">Transcription regulation</keyword>
<dbReference type="InterPro" id="IPR011711">
    <property type="entry name" value="GntR_C"/>
</dbReference>
<dbReference type="PRINTS" id="PR00035">
    <property type="entry name" value="HTHGNTR"/>
</dbReference>
<reference evidence="6" key="1">
    <citation type="submission" date="2018-03" db="EMBL/GenBank/DDBJ databases">
        <authorList>
            <person name="Rodrigo-Torres L."/>
            <person name="Arahal R. D."/>
            <person name="Lucena T."/>
        </authorList>
    </citation>
    <scope>NUCLEOTIDE SEQUENCE [LARGE SCALE GENOMIC DNA]</scope>
    <source>
        <strain evidence="6">CECT 7615</strain>
    </source>
</reference>
<accession>A0A2R8CF47</accession>
<dbReference type="GO" id="GO:0003677">
    <property type="term" value="F:DNA binding"/>
    <property type="evidence" value="ECO:0007669"/>
    <property type="project" value="UniProtKB-KW"/>
</dbReference>
<dbReference type="PANTHER" id="PTHR43537">
    <property type="entry name" value="TRANSCRIPTIONAL REGULATOR, GNTR FAMILY"/>
    <property type="match status" value="1"/>
</dbReference>
<dbReference type="PROSITE" id="PS50949">
    <property type="entry name" value="HTH_GNTR"/>
    <property type="match status" value="1"/>
</dbReference>
<evidence type="ECO:0000256" key="1">
    <source>
        <dbReference type="ARBA" id="ARBA00023015"/>
    </source>
</evidence>
<organism evidence="5 6">
    <name type="scientific">Falsiruegeria mediterranea M17</name>
    <dbReference type="NCBI Taxonomy" id="1200281"/>
    <lineage>
        <taxon>Bacteria</taxon>
        <taxon>Pseudomonadati</taxon>
        <taxon>Pseudomonadota</taxon>
        <taxon>Alphaproteobacteria</taxon>
        <taxon>Rhodobacterales</taxon>
        <taxon>Roseobacteraceae</taxon>
        <taxon>Falsiruegeria</taxon>
    </lineage>
</organism>
<proteinExistence type="predicted"/>
<dbReference type="OrthoDB" id="8638122at2"/>
<dbReference type="Gene3D" id="1.20.120.530">
    <property type="entry name" value="GntR ligand-binding domain-like"/>
    <property type="match status" value="1"/>
</dbReference>
<evidence type="ECO:0000256" key="2">
    <source>
        <dbReference type="ARBA" id="ARBA00023125"/>
    </source>
</evidence>
<gene>
    <name evidence="5" type="primary">gntR_3</name>
    <name evidence="5" type="ORF">TRM7615_04584</name>
</gene>
<keyword evidence="3" id="KW-0804">Transcription</keyword>
<dbReference type="InterPro" id="IPR036388">
    <property type="entry name" value="WH-like_DNA-bd_sf"/>
</dbReference>
<dbReference type="CDD" id="cd07377">
    <property type="entry name" value="WHTH_GntR"/>
    <property type="match status" value="1"/>
</dbReference>
<dbReference type="Pfam" id="PF00392">
    <property type="entry name" value="GntR"/>
    <property type="match status" value="1"/>
</dbReference>
<dbReference type="GO" id="GO:0003700">
    <property type="term" value="F:DNA-binding transcription factor activity"/>
    <property type="evidence" value="ECO:0007669"/>
    <property type="project" value="InterPro"/>
</dbReference>
<dbReference type="AlphaFoldDB" id="A0A2R8CF47"/>
<name>A0A2R8CF47_9RHOB</name>
<dbReference type="Gene3D" id="1.10.10.10">
    <property type="entry name" value="Winged helix-like DNA-binding domain superfamily/Winged helix DNA-binding domain"/>
    <property type="match status" value="1"/>
</dbReference>
<dbReference type="SUPFAM" id="SSF48008">
    <property type="entry name" value="GntR ligand-binding domain-like"/>
    <property type="match status" value="1"/>
</dbReference>
<dbReference type="EMBL" id="ONZG01000015">
    <property type="protein sequence ID" value="SPJ31045.1"/>
    <property type="molecule type" value="Genomic_DNA"/>
</dbReference>
<sequence length="232" mass="26086">MTAAKIQLTPPSWGERKPGVEEIQDLILKRICFLEYTPGDRLKEAELAQEFGVSRTPVRDAISRINHLGLVDTINGVGNVVMELSPEKIAHVYEMRLHLASLIGATAPCSVEDSHLDRVRDLQEQARQLSNYVDSRQYVIVNDQLNTLISDLIGNSVLRSFWTQAYYQAASTWHRVVDSAGSEVAEALLAELIDLEMALMEQDVMAVGYIQRIHIGYGYARIRKFLFGEVPD</sequence>
<evidence type="ECO:0000313" key="5">
    <source>
        <dbReference type="EMBL" id="SPJ31045.1"/>
    </source>
</evidence>
<keyword evidence="2" id="KW-0238">DNA-binding</keyword>
<feature type="domain" description="HTH gntR-type" evidence="4">
    <location>
        <begin position="17"/>
        <end position="84"/>
    </location>
</feature>
<dbReference type="InterPro" id="IPR036390">
    <property type="entry name" value="WH_DNA-bd_sf"/>
</dbReference>